<proteinExistence type="predicted"/>
<keyword evidence="1" id="KW-0812">Transmembrane</keyword>
<evidence type="ECO:0000256" key="1">
    <source>
        <dbReference type="SAM" id="Phobius"/>
    </source>
</evidence>
<dbReference type="KEGG" id="dmm:dnm_045130"/>
<gene>
    <name evidence="2" type="ORF">dnm_045130</name>
</gene>
<organism evidence="2 3">
    <name type="scientific">Desulfonema magnum</name>
    <dbReference type="NCBI Taxonomy" id="45655"/>
    <lineage>
        <taxon>Bacteria</taxon>
        <taxon>Pseudomonadati</taxon>
        <taxon>Thermodesulfobacteriota</taxon>
        <taxon>Desulfobacteria</taxon>
        <taxon>Desulfobacterales</taxon>
        <taxon>Desulfococcaceae</taxon>
        <taxon>Desulfonema</taxon>
    </lineage>
</organism>
<keyword evidence="1" id="KW-1133">Transmembrane helix</keyword>
<name>A0A975GNZ0_9BACT</name>
<reference evidence="2" key="1">
    <citation type="journal article" date="2021" name="Microb. Physiol.">
        <title>Proteogenomic Insights into the Physiology of Marine, Sulfate-Reducing, Filamentous Desulfonema limicola and Desulfonema magnum.</title>
        <authorList>
            <person name="Schnaars V."/>
            <person name="Wohlbrand L."/>
            <person name="Scheve S."/>
            <person name="Hinrichs C."/>
            <person name="Reinhardt R."/>
            <person name="Rabus R."/>
        </authorList>
    </citation>
    <scope>NUCLEOTIDE SEQUENCE</scope>
    <source>
        <strain evidence="2">4be13</strain>
    </source>
</reference>
<keyword evidence="1" id="KW-0472">Membrane</keyword>
<dbReference type="Proteomes" id="UP000663722">
    <property type="component" value="Chromosome"/>
</dbReference>
<feature type="transmembrane region" description="Helical" evidence="1">
    <location>
        <begin position="21"/>
        <end position="40"/>
    </location>
</feature>
<keyword evidence="3" id="KW-1185">Reference proteome</keyword>
<dbReference type="EMBL" id="CP061800">
    <property type="protein sequence ID" value="QTA88466.1"/>
    <property type="molecule type" value="Genomic_DNA"/>
</dbReference>
<accession>A0A975GNZ0</accession>
<evidence type="ECO:0000313" key="3">
    <source>
        <dbReference type="Proteomes" id="UP000663722"/>
    </source>
</evidence>
<protein>
    <submittedName>
        <fullName evidence="2">Uncharacterized protein</fullName>
    </submittedName>
</protein>
<sequence length="49" mass="6025">MNNIYPARYLLTTDRRFEQRLFGGRLFVSSHFGMYVYISWFEYSEVSEF</sequence>
<evidence type="ECO:0000313" key="2">
    <source>
        <dbReference type="EMBL" id="QTA88466.1"/>
    </source>
</evidence>
<dbReference type="AlphaFoldDB" id="A0A975GNZ0"/>